<dbReference type="Proteomes" id="UP000002601">
    <property type="component" value="Chromosome"/>
</dbReference>
<dbReference type="InterPro" id="IPR000709">
    <property type="entry name" value="Leu_Ile_Val-bd"/>
</dbReference>
<dbReference type="AlphaFoldDB" id="C6C1M4"/>
<comment type="similarity">
    <text evidence="1">Belongs to the leucine-binding protein family.</text>
</comment>
<dbReference type="STRING" id="526222.Desal_3148"/>
<keyword evidence="4" id="KW-0029">Amino-acid transport</keyword>
<dbReference type="RefSeq" id="WP_015853015.1">
    <property type="nucleotide sequence ID" value="NC_012881.1"/>
</dbReference>
<protein>
    <submittedName>
        <fullName evidence="6">Extracellular ligand-binding receptor</fullName>
    </submittedName>
</protein>
<feature type="domain" description="Leucine-binding protein" evidence="5">
    <location>
        <begin position="31"/>
        <end position="371"/>
    </location>
</feature>
<gene>
    <name evidence="6" type="ordered locus">Desal_3148</name>
</gene>
<dbReference type="eggNOG" id="COG0683">
    <property type="taxonomic scope" value="Bacteria"/>
</dbReference>
<evidence type="ECO:0000256" key="3">
    <source>
        <dbReference type="ARBA" id="ARBA00022729"/>
    </source>
</evidence>
<keyword evidence="7" id="KW-1185">Reference proteome</keyword>
<evidence type="ECO:0000259" key="5">
    <source>
        <dbReference type="Pfam" id="PF13458"/>
    </source>
</evidence>
<dbReference type="InterPro" id="IPR028082">
    <property type="entry name" value="Peripla_BP_I"/>
</dbReference>
<evidence type="ECO:0000313" key="6">
    <source>
        <dbReference type="EMBL" id="ACS81199.1"/>
    </source>
</evidence>
<evidence type="ECO:0000256" key="1">
    <source>
        <dbReference type="ARBA" id="ARBA00010062"/>
    </source>
</evidence>
<dbReference type="Gene3D" id="3.40.50.2300">
    <property type="match status" value="2"/>
</dbReference>
<keyword evidence="3" id="KW-0732">Signal</keyword>
<dbReference type="OrthoDB" id="9783240at2"/>
<keyword evidence="6" id="KW-0675">Receptor</keyword>
<name>C6C1M4_MARSD</name>
<dbReference type="KEGG" id="dsa:Desal_3148"/>
<accession>C6C1M4</accession>
<reference evidence="6 7" key="1">
    <citation type="submission" date="2009-06" db="EMBL/GenBank/DDBJ databases">
        <title>Complete sequence of Desulfovibrio salexigens DSM 2638.</title>
        <authorList>
            <consortium name="US DOE Joint Genome Institute"/>
            <person name="Lucas S."/>
            <person name="Copeland A."/>
            <person name="Lapidus A."/>
            <person name="Glavina del Rio T."/>
            <person name="Tice H."/>
            <person name="Bruce D."/>
            <person name="Goodwin L."/>
            <person name="Pitluck S."/>
            <person name="Munk A.C."/>
            <person name="Brettin T."/>
            <person name="Detter J.C."/>
            <person name="Han C."/>
            <person name="Tapia R."/>
            <person name="Larimer F."/>
            <person name="Land M."/>
            <person name="Hauser L."/>
            <person name="Kyrpides N."/>
            <person name="Anderson I."/>
            <person name="Wall J.D."/>
            <person name="Arkin A.P."/>
            <person name="Dehal P."/>
            <person name="Chivian D."/>
            <person name="Giles B."/>
            <person name="Hazen T.C."/>
        </authorList>
    </citation>
    <scope>NUCLEOTIDE SEQUENCE [LARGE SCALE GENOMIC DNA]</scope>
    <source>
        <strain evidence="7">ATCC 14822 / DSM 2638 / NCIMB 8403 / VKM B-1763</strain>
    </source>
</reference>
<dbReference type="Pfam" id="PF13458">
    <property type="entry name" value="Peripla_BP_6"/>
    <property type="match status" value="1"/>
</dbReference>
<dbReference type="SUPFAM" id="SSF53822">
    <property type="entry name" value="Periplasmic binding protein-like I"/>
    <property type="match status" value="1"/>
</dbReference>
<dbReference type="PANTHER" id="PTHR30483">
    <property type="entry name" value="LEUCINE-SPECIFIC-BINDING PROTEIN"/>
    <property type="match status" value="1"/>
</dbReference>
<evidence type="ECO:0000256" key="4">
    <source>
        <dbReference type="ARBA" id="ARBA00022970"/>
    </source>
</evidence>
<dbReference type="InterPro" id="IPR028081">
    <property type="entry name" value="Leu-bd"/>
</dbReference>
<proteinExistence type="inferred from homology"/>
<dbReference type="HOGENOM" id="CLU_027128_6_3_7"/>
<dbReference type="InterPro" id="IPR051010">
    <property type="entry name" value="BCAA_transport"/>
</dbReference>
<keyword evidence="2" id="KW-0813">Transport</keyword>
<dbReference type="PANTHER" id="PTHR30483:SF6">
    <property type="entry name" value="PERIPLASMIC BINDING PROTEIN OF ABC TRANSPORTER FOR NATURAL AMINO ACIDS"/>
    <property type="match status" value="1"/>
</dbReference>
<dbReference type="CDD" id="cd19983">
    <property type="entry name" value="PBP1_ABC_HAAT-like"/>
    <property type="match status" value="1"/>
</dbReference>
<dbReference type="PROSITE" id="PS51257">
    <property type="entry name" value="PROKAR_LIPOPROTEIN"/>
    <property type="match status" value="1"/>
</dbReference>
<evidence type="ECO:0000256" key="2">
    <source>
        <dbReference type="ARBA" id="ARBA00022448"/>
    </source>
</evidence>
<organism evidence="6 7">
    <name type="scientific">Maridesulfovibrio salexigens (strain ATCC 14822 / DSM 2638 / NCIMB 8403 / VKM B-1763)</name>
    <name type="common">Desulfovibrio salexigens</name>
    <dbReference type="NCBI Taxonomy" id="526222"/>
    <lineage>
        <taxon>Bacteria</taxon>
        <taxon>Pseudomonadati</taxon>
        <taxon>Thermodesulfobacteriota</taxon>
        <taxon>Desulfovibrionia</taxon>
        <taxon>Desulfovibrionales</taxon>
        <taxon>Desulfovibrionaceae</taxon>
        <taxon>Maridesulfovibrio</taxon>
    </lineage>
</organism>
<dbReference type="EMBL" id="CP001649">
    <property type="protein sequence ID" value="ACS81199.1"/>
    <property type="molecule type" value="Genomic_DNA"/>
</dbReference>
<evidence type="ECO:0000313" key="7">
    <source>
        <dbReference type="Proteomes" id="UP000002601"/>
    </source>
</evidence>
<dbReference type="GO" id="GO:0006865">
    <property type="term" value="P:amino acid transport"/>
    <property type="evidence" value="ECO:0007669"/>
    <property type="project" value="UniProtKB-KW"/>
</dbReference>
<sequence>MLKKYFKLIEKGIFLWLLFLCLSLSACSDDPIRLGFSGTLKGKYSDLGVQGRNGALLAVEDINEAGGIDGRKIELIVRDDQNTPEGAVKADKELIAEGVSVIIGHMTSSQSMTAVRDMADSNVVYISPTTSTPLLQGIKDNFFRVIPTLTDLSKGLAEYSVDELDKRRLAVVWDNSNPAFTAPYKDVFVEKFAAKGGDFVGAVSVGKHEGSIDWQKVVDELKGMNPDTVVMVTSARDLAGFAQFCTLNKTNWTILSSMWGYTKELIQTGGKSVEGIIFVVHFAEDDPEKLYVDFKDRFIKRFGWPPNFAAVFGYQAVQVFAEAVKRNGGRTKGLGGAITGISFDDSLVGPFEIDEFGDVKRNGHIVTVKDGHFVTVSKREK</sequence>
<dbReference type="PRINTS" id="PR00337">
    <property type="entry name" value="LEUILEVALBP"/>
</dbReference>